<accession>A0ABP7SDD5</accession>
<sequence>MGEEGAAHEGEGGPGGDEDAQPGRDVVEVEESGGGDVGAEGGYEGDEEPAPGQPGRPVGTQPSPGGDQEQVDRDGIGPGFPAGLSGSGGEVVEVGEGQCPGNDGLNEYGVDAECGAGHHGSFL</sequence>
<evidence type="ECO:0000313" key="2">
    <source>
        <dbReference type="EMBL" id="GAA4010299.1"/>
    </source>
</evidence>
<evidence type="ECO:0000313" key="3">
    <source>
        <dbReference type="Proteomes" id="UP001500034"/>
    </source>
</evidence>
<keyword evidence="3" id="KW-1185">Reference proteome</keyword>
<organism evidence="2 3">
    <name type="scientific">Streptomyces marokkonensis</name>
    <dbReference type="NCBI Taxonomy" id="324855"/>
    <lineage>
        <taxon>Bacteria</taxon>
        <taxon>Bacillati</taxon>
        <taxon>Actinomycetota</taxon>
        <taxon>Actinomycetes</taxon>
        <taxon>Kitasatosporales</taxon>
        <taxon>Streptomycetaceae</taxon>
        <taxon>Streptomyces</taxon>
    </lineage>
</organism>
<feature type="region of interest" description="Disordered" evidence="1">
    <location>
        <begin position="1"/>
        <end position="98"/>
    </location>
</feature>
<feature type="compositionally biased region" description="Basic and acidic residues" evidence="1">
    <location>
        <begin position="1"/>
        <end position="11"/>
    </location>
</feature>
<feature type="compositionally biased region" description="Gly residues" evidence="1">
    <location>
        <begin position="76"/>
        <end position="89"/>
    </location>
</feature>
<dbReference type="EMBL" id="BAABCQ010000209">
    <property type="protein sequence ID" value="GAA4010299.1"/>
    <property type="molecule type" value="Genomic_DNA"/>
</dbReference>
<comment type="caution">
    <text evidence="2">The sequence shown here is derived from an EMBL/GenBank/DDBJ whole genome shotgun (WGS) entry which is preliminary data.</text>
</comment>
<evidence type="ECO:0000256" key="1">
    <source>
        <dbReference type="SAM" id="MobiDB-lite"/>
    </source>
</evidence>
<proteinExistence type="predicted"/>
<protein>
    <submittedName>
        <fullName evidence="2">Uncharacterized protein</fullName>
    </submittedName>
</protein>
<dbReference type="Proteomes" id="UP001500034">
    <property type="component" value="Unassembled WGS sequence"/>
</dbReference>
<name>A0ABP7SDD5_9ACTN</name>
<gene>
    <name evidence="2" type="ORF">GCM10022384_64490</name>
</gene>
<reference evidence="3" key="1">
    <citation type="journal article" date="2019" name="Int. J. Syst. Evol. Microbiol.">
        <title>The Global Catalogue of Microorganisms (GCM) 10K type strain sequencing project: providing services to taxonomists for standard genome sequencing and annotation.</title>
        <authorList>
            <consortium name="The Broad Institute Genomics Platform"/>
            <consortium name="The Broad Institute Genome Sequencing Center for Infectious Disease"/>
            <person name="Wu L."/>
            <person name="Ma J."/>
        </authorList>
    </citation>
    <scope>NUCLEOTIDE SEQUENCE [LARGE SCALE GENOMIC DNA]</scope>
    <source>
        <strain evidence="3">JCM 17027</strain>
    </source>
</reference>